<evidence type="ECO:0000313" key="1">
    <source>
        <dbReference type="EMBL" id="MXP75173.1"/>
    </source>
</evidence>
<proteinExistence type="predicted"/>
<gene>
    <name evidence="1" type="ORF">GN277_07180</name>
</gene>
<comment type="caution">
    <text evidence="1">The sequence shown here is derived from an EMBL/GenBank/DDBJ whole genome shotgun (WGS) entry which is preliminary data.</text>
</comment>
<dbReference type="Proteomes" id="UP000460412">
    <property type="component" value="Unassembled WGS sequence"/>
</dbReference>
<protein>
    <submittedName>
        <fullName evidence="1">Uncharacterized protein</fullName>
    </submittedName>
</protein>
<dbReference type="EMBL" id="WUQX01000001">
    <property type="protein sequence ID" value="MXP75173.1"/>
    <property type="molecule type" value="Genomic_DNA"/>
</dbReference>
<dbReference type="SUPFAM" id="SSF54001">
    <property type="entry name" value="Cysteine proteinases"/>
    <property type="match status" value="1"/>
</dbReference>
<keyword evidence="2" id="KW-1185">Reference proteome</keyword>
<accession>A0A7X3MF02</accession>
<sequence>MSCTVDQLMDKCKQALKEDWQYVYGAKGTILSRAQIDALRNLYGSNCVWWSDSNKAGHKCCDCSGLITTATGVMRGSAQYKSTALECYPISQRKANMRGWAVWMEGHIGVYDGNGGYYAMDGSARNMVHYPLSKNKFTHIIKLCDVDYGNGVSTNKVPSAIASGGSYNAIVNFMYSVRIEDGRILPEVTNLNDYAGIRGKRITDIAIRCDKGSLWYQVHILGGDWLPKVSGCDWMEPENGFAGDNKVIDAVRVYYNTPHDIVSSQGYQQAQYRTSQINLGYGKWQYDDETQNGQNGFTGSFGTAIDRFQLF</sequence>
<organism evidence="1 2">
    <name type="scientific">Sporofaciens musculi</name>
    <dbReference type="NCBI Taxonomy" id="2681861"/>
    <lineage>
        <taxon>Bacteria</taxon>
        <taxon>Bacillati</taxon>
        <taxon>Bacillota</taxon>
        <taxon>Clostridia</taxon>
        <taxon>Lachnospirales</taxon>
        <taxon>Lachnospiraceae</taxon>
        <taxon>Sporofaciens</taxon>
    </lineage>
</organism>
<evidence type="ECO:0000313" key="2">
    <source>
        <dbReference type="Proteomes" id="UP000460412"/>
    </source>
</evidence>
<dbReference type="RefSeq" id="WP_159750480.1">
    <property type="nucleotide sequence ID" value="NZ_WUQX01000001.1"/>
</dbReference>
<reference evidence="1 2" key="1">
    <citation type="submission" date="2019-12" db="EMBL/GenBank/DDBJ databases">
        <title>Sporaefaciens musculi gen. nov., sp. nov., a novel bacterium isolated from the caecum of an obese mouse.</title>
        <authorList>
            <person name="Rasmussen T.S."/>
            <person name="Streidl T."/>
            <person name="Hitch T.C.A."/>
            <person name="Wortmann E."/>
            <person name="Deptula P."/>
            <person name="Hansen M."/>
            <person name="Nielsen D.S."/>
            <person name="Clavel T."/>
            <person name="Vogensen F.K."/>
        </authorList>
    </citation>
    <scope>NUCLEOTIDE SEQUENCE [LARGE SCALE GENOMIC DNA]</scope>
    <source>
        <strain evidence="1 2">WCA-9-b2</strain>
    </source>
</reference>
<dbReference type="AlphaFoldDB" id="A0A7X3MF02"/>
<name>A0A7X3MF02_9FIRM</name>
<dbReference type="InterPro" id="IPR038765">
    <property type="entry name" value="Papain-like_cys_pep_sf"/>
</dbReference>